<accession>A0A1I0K7Z2</accession>
<evidence type="ECO:0000313" key="2">
    <source>
        <dbReference type="Proteomes" id="UP000182121"/>
    </source>
</evidence>
<dbReference type="EMBL" id="FOIO01000099">
    <property type="protein sequence ID" value="SEU20056.1"/>
    <property type="molecule type" value="Genomic_DNA"/>
</dbReference>
<reference evidence="1 2" key="1">
    <citation type="submission" date="2016-10" db="EMBL/GenBank/DDBJ databases">
        <authorList>
            <person name="Varghese N."/>
            <person name="Submissions S."/>
        </authorList>
    </citation>
    <scope>NUCLEOTIDE SEQUENCE [LARGE SCALE GENOMIC DNA]</scope>
    <source>
        <strain evidence="1 2">NLAE-zl-C196</strain>
    </source>
</reference>
<feature type="non-terminal residue" evidence="1">
    <location>
        <position position="1"/>
    </location>
</feature>
<organism evidence="1 2">
    <name type="scientific">Enterocloster clostridioformis</name>
    <dbReference type="NCBI Taxonomy" id="1531"/>
    <lineage>
        <taxon>Bacteria</taxon>
        <taxon>Bacillati</taxon>
        <taxon>Bacillota</taxon>
        <taxon>Clostridia</taxon>
        <taxon>Lachnospirales</taxon>
        <taxon>Lachnospiraceae</taxon>
        <taxon>Enterocloster</taxon>
    </lineage>
</organism>
<dbReference type="Proteomes" id="UP000182121">
    <property type="component" value="Unassembled WGS sequence"/>
</dbReference>
<gene>
    <name evidence="1" type="ORF">SAMN05216521_109915</name>
</gene>
<evidence type="ECO:0000313" key="1">
    <source>
        <dbReference type="EMBL" id="SEU20056.1"/>
    </source>
</evidence>
<protein>
    <submittedName>
        <fullName evidence="1">Uncharacterized protein</fullName>
    </submittedName>
</protein>
<comment type="caution">
    <text evidence="1">The sequence shown here is derived from an EMBL/GenBank/DDBJ whole genome shotgun (WGS) entry which is preliminary data.</text>
</comment>
<dbReference type="RefSeq" id="WP_207649963.1">
    <property type="nucleotide sequence ID" value="NZ_FOIO01000099.1"/>
</dbReference>
<sequence length="71" mass="8110">YFIDLRPNTPGHLWLGFALSQRGQSQVQTADFSVLCQLREIRPVSSNAVSREAFQGVTPSFHFLEYQLEKP</sequence>
<name>A0A1I0K7Z2_9FIRM</name>
<dbReference type="AlphaFoldDB" id="A0A1I0K7Z2"/>
<proteinExistence type="predicted"/>